<dbReference type="RefSeq" id="WP_305025159.1">
    <property type="nucleotide sequence ID" value="NZ_JAUQTB010000011.1"/>
</dbReference>
<reference evidence="7 8" key="1">
    <citation type="submission" date="2023-07" db="EMBL/GenBank/DDBJ databases">
        <title>Paenibacillus sp. JX-17 nov. isolated from soil.</title>
        <authorList>
            <person name="Wan Y."/>
            <person name="Liu B."/>
        </authorList>
    </citation>
    <scope>NUCLEOTIDE SEQUENCE [LARGE SCALE GENOMIC DNA]</scope>
    <source>
        <strain evidence="7 8">JX-17</strain>
    </source>
</reference>
<dbReference type="Proteomes" id="UP001240171">
    <property type="component" value="Unassembled WGS sequence"/>
</dbReference>
<evidence type="ECO:0000313" key="8">
    <source>
        <dbReference type="Proteomes" id="UP001240171"/>
    </source>
</evidence>
<protein>
    <submittedName>
        <fullName evidence="7">DNRLRE domain-containing protein</fullName>
    </submittedName>
</protein>
<evidence type="ECO:0000256" key="2">
    <source>
        <dbReference type="ARBA" id="ARBA00022525"/>
    </source>
</evidence>
<keyword evidence="8" id="KW-1185">Reference proteome</keyword>
<evidence type="ECO:0000256" key="4">
    <source>
        <dbReference type="SAM" id="MobiDB-lite"/>
    </source>
</evidence>
<feature type="compositionally biased region" description="Basic and acidic residues" evidence="4">
    <location>
        <begin position="134"/>
        <end position="166"/>
    </location>
</feature>
<evidence type="ECO:0000256" key="5">
    <source>
        <dbReference type="SAM" id="SignalP"/>
    </source>
</evidence>
<dbReference type="NCBIfam" id="NF033679">
    <property type="entry name" value="DNRLRE_dom"/>
    <property type="match status" value="1"/>
</dbReference>
<proteinExistence type="predicted"/>
<keyword evidence="2" id="KW-0964">Secreted</keyword>
<gene>
    <name evidence="7" type="ORF">Q5741_16105</name>
</gene>
<feature type="chain" id="PRO_5045449086" evidence="5">
    <location>
        <begin position="31"/>
        <end position="568"/>
    </location>
</feature>
<dbReference type="EMBL" id="JAUQTB010000011">
    <property type="protein sequence ID" value="MDO7907937.1"/>
    <property type="molecule type" value="Genomic_DNA"/>
</dbReference>
<organism evidence="7 8">
    <name type="scientific">Paenibacillus lacisoli</name>
    <dbReference type="NCBI Taxonomy" id="3064525"/>
    <lineage>
        <taxon>Bacteria</taxon>
        <taxon>Bacillati</taxon>
        <taxon>Bacillota</taxon>
        <taxon>Bacilli</taxon>
        <taxon>Bacillales</taxon>
        <taxon>Paenibacillaceae</taxon>
        <taxon>Paenibacillus</taxon>
    </lineage>
</organism>
<feature type="domain" description="Carbohydrate-binding module family 96" evidence="6">
    <location>
        <begin position="377"/>
        <end position="511"/>
    </location>
</feature>
<keyword evidence="3 5" id="KW-0732">Signal</keyword>
<evidence type="ECO:0000256" key="1">
    <source>
        <dbReference type="ARBA" id="ARBA00004613"/>
    </source>
</evidence>
<comment type="subcellular location">
    <subcellularLocation>
        <location evidence="1">Secreted</location>
    </subcellularLocation>
</comment>
<feature type="region of interest" description="Disordered" evidence="4">
    <location>
        <begin position="116"/>
        <end position="189"/>
    </location>
</feature>
<accession>A0ABT9CF86</accession>
<sequence length="568" mass="62155">MSANKKWIVSTLLLSAMGASVLPFAAPASAASVVKLKSDQRSPDAAPVSDKLADQKVLQVVEELPKLRTMYSKQYLMDDGSYEAVVSLIPLHYLDPTGSYQDIQLKLEAVQSAVGSSEASGSEASRVSIAAEESVTKNEIRDRDSNQVSHEELIPDPKNDETKEPISGEQETLPDESPEVDKPGPTVTDVTYSSHTVPYVPILHTHFEQGFALSQGDSLLLLPLESNAATADTSRIADGVLSYADAWRSTDVQLRLTEKGIDQTILLKSPSSPSTFTYRVEGGLQEDGKAGALSIFPMWAEDAAGVKHEIRQTVRQQDEGAYLEVSLDSKSLQYPVSLHALTGLNNNGLSQAGTVSSAAPAARSTIQEELLAGTQGETAFQSFLQFDLSMIPPKSEILDARLQLSSAGSHGLEGTLKVLANKEAWRTEQLQWENKPVTDFSDQAQRLGQLELKGNGKPSIRLDESMIADWVARKKPNYGMQLNYESSNNELITLNSSENERAAANPRLYVTYQTDGKQLRSLAQASIRFSYDYDEQSRLQTIAFPTGELIRFTYDKAGNVVKREYISN</sequence>
<feature type="signal peptide" evidence="5">
    <location>
        <begin position="1"/>
        <end position="30"/>
    </location>
</feature>
<feature type="compositionally biased region" description="Low complexity" evidence="4">
    <location>
        <begin position="116"/>
        <end position="128"/>
    </location>
</feature>
<name>A0ABT9CF86_9BACL</name>
<evidence type="ECO:0000259" key="6">
    <source>
        <dbReference type="Pfam" id="PF24517"/>
    </source>
</evidence>
<dbReference type="Pfam" id="PF24517">
    <property type="entry name" value="CBM96"/>
    <property type="match status" value="1"/>
</dbReference>
<dbReference type="InterPro" id="IPR055372">
    <property type="entry name" value="CBM96"/>
</dbReference>
<comment type="caution">
    <text evidence="7">The sequence shown here is derived from an EMBL/GenBank/DDBJ whole genome shotgun (WGS) entry which is preliminary data.</text>
</comment>
<evidence type="ECO:0000256" key="3">
    <source>
        <dbReference type="ARBA" id="ARBA00022729"/>
    </source>
</evidence>
<evidence type="ECO:0000313" key="7">
    <source>
        <dbReference type="EMBL" id="MDO7907937.1"/>
    </source>
</evidence>